<dbReference type="EC" id="2.7.1.23" evidence="9"/>
<dbReference type="EMBL" id="PUTQ01000007">
    <property type="protein sequence ID" value="RCF51054.1"/>
    <property type="molecule type" value="Genomic_DNA"/>
</dbReference>
<dbReference type="InterPro" id="IPR017437">
    <property type="entry name" value="ATP-NAD_kinase_PpnK-typ_C"/>
</dbReference>
<organism evidence="11 12">
    <name type="scientific">Aeromonas hydrophila</name>
    <dbReference type="NCBI Taxonomy" id="644"/>
    <lineage>
        <taxon>Bacteria</taxon>
        <taxon>Pseudomonadati</taxon>
        <taxon>Pseudomonadota</taxon>
        <taxon>Gammaproteobacteria</taxon>
        <taxon>Aeromonadales</taxon>
        <taxon>Aeromonadaceae</taxon>
        <taxon>Aeromonas</taxon>
    </lineage>
</organism>
<dbReference type="InterPro" id="IPR016064">
    <property type="entry name" value="NAD/diacylglycerol_kinase_sf"/>
</dbReference>
<dbReference type="Gene3D" id="2.60.200.30">
    <property type="entry name" value="Probable inorganic polyphosphate/atp-NAD kinase, domain 2"/>
    <property type="match status" value="1"/>
</dbReference>
<dbReference type="Gene3D" id="3.40.50.10330">
    <property type="entry name" value="Probable inorganic polyphosphate/atp-NAD kinase, domain 1"/>
    <property type="match status" value="1"/>
</dbReference>
<comment type="function">
    <text evidence="9">Involved in the regulation of the intracellular balance of NAD and NADP, and is a key enzyme in the biosynthesis of NADP. Catalyzes specifically the phosphorylation on 2'-hydroxyl of the adenosine moiety of NAD to yield NADP.</text>
</comment>
<dbReference type="PANTHER" id="PTHR20275">
    <property type="entry name" value="NAD KINASE"/>
    <property type="match status" value="1"/>
</dbReference>
<reference evidence="12" key="2">
    <citation type="submission" date="2018-02" db="EMBL/GenBank/DDBJ databases">
        <title>Phenotypic characterization and whole genome analysis of multidrug-resistant, extended-spectrum beta-lactamase-producing bacteria isolated from dogs in Germany.</title>
        <authorList>
            <person name="Williamson C."/>
        </authorList>
    </citation>
    <scope>NUCLEOTIDE SEQUENCE [LARGE SCALE GENOMIC DNA]</scope>
    <source>
        <strain evidence="12">AFG_SD03_1510_Ahy_093</strain>
    </source>
</reference>
<comment type="subcellular location">
    <subcellularLocation>
        <location evidence="9">Cytoplasm</location>
    </subcellularLocation>
</comment>
<name>A0ABD7GAC6_AERHY</name>
<evidence type="ECO:0000256" key="5">
    <source>
        <dbReference type="ARBA" id="ARBA00022840"/>
    </source>
</evidence>
<keyword evidence="7 9" id="KW-0520">NAD</keyword>
<comment type="similarity">
    <text evidence="9">Belongs to the NAD kinase family.</text>
</comment>
<dbReference type="NCBIfam" id="NF002306">
    <property type="entry name" value="PRK01231.1"/>
    <property type="match status" value="1"/>
</dbReference>
<dbReference type="PANTHER" id="PTHR20275:SF0">
    <property type="entry name" value="NAD KINASE"/>
    <property type="match status" value="1"/>
</dbReference>
<evidence type="ECO:0000256" key="9">
    <source>
        <dbReference type="HAMAP-Rule" id="MF_00361"/>
    </source>
</evidence>
<accession>A0ABD7GAC6</accession>
<dbReference type="NCBIfam" id="NF002893">
    <property type="entry name" value="PRK03378.1"/>
    <property type="match status" value="1"/>
</dbReference>
<sequence>MGMDPRLSRGKGRHYRQERAVAGNLGLFPRIRCGRTSRWQTNPPQSAVYSPQYSSQTRQTMDSPFKTIALIGKPHHEGANQTLTGLHQYLTTRGFRVLVESRVAHALGIMDENVMDLVQLGQQADLAIVVGGDGNMLGAARVLSRFDVAVIGVNRGNLGFLTDLSPQDYLLPLEQVLCGHYKSEHRFLLEAAVYRHGERKSNNLAVNEAVLHPGKIAHMIEFEVYIDGSFMYSQRSDGIIVATPTGSTAYSLSAGGAILTPKLNAITLVPMFPHTLSSRPIVLDADSEVRLLVSPDNQDDAMQVSCDGQVTLAVHPGDEILIKKSSHKLHLVHPLDYSYFHVLRNKLGWGSKLF</sequence>
<keyword evidence="6 9" id="KW-0521">NADP</keyword>
<keyword evidence="3 9" id="KW-0547">Nucleotide-binding</keyword>
<dbReference type="GO" id="GO:0051287">
    <property type="term" value="F:NAD binding"/>
    <property type="evidence" value="ECO:0007669"/>
    <property type="project" value="UniProtKB-ARBA"/>
</dbReference>
<dbReference type="InterPro" id="IPR017438">
    <property type="entry name" value="ATP-NAD_kinase_N"/>
</dbReference>
<dbReference type="Pfam" id="PF20143">
    <property type="entry name" value="NAD_kinase_C"/>
    <property type="match status" value="1"/>
</dbReference>
<dbReference type="Proteomes" id="UP000253075">
    <property type="component" value="Unassembled WGS sequence"/>
</dbReference>
<evidence type="ECO:0000256" key="2">
    <source>
        <dbReference type="ARBA" id="ARBA00022679"/>
    </source>
</evidence>
<feature type="active site" description="Proton acceptor" evidence="9">
    <location>
        <position position="133"/>
    </location>
</feature>
<dbReference type="InterPro" id="IPR002504">
    <property type="entry name" value="NADK"/>
</dbReference>
<feature type="binding site" evidence="9">
    <location>
        <position position="309"/>
    </location>
    <ligand>
        <name>NAD(+)</name>
        <dbReference type="ChEBI" id="CHEBI:57540"/>
    </ligand>
</feature>
<reference evidence="11 12" key="1">
    <citation type="journal article" date="2018" name="PLoS ONE">
        <title>Phenotypic characterization and whole genome analysis of extended-spectrum beta-lactamase-producing bacteria isolated from dogs in Germany.</title>
        <authorList>
            <person name="Boehmer T."/>
            <person name="Vogler A.J."/>
            <person name="Thomas A."/>
            <person name="Sauer S."/>
            <person name="Hergenroether M."/>
            <person name="Straubinger R.K."/>
            <person name="Birdsell D."/>
            <person name="Keim P."/>
            <person name="Sahl J.W."/>
            <person name="Williamson C.H."/>
            <person name="Riehm J.M."/>
        </authorList>
    </citation>
    <scope>NUCLEOTIDE SEQUENCE [LARGE SCALE GENOMIC DNA]</scope>
    <source>
        <strain evidence="11 12">AFG_SD03_1510_Ahy_093</strain>
    </source>
</reference>
<evidence type="ECO:0000256" key="6">
    <source>
        <dbReference type="ARBA" id="ARBA00022857"/>
    </source>
</evidence>
<evidence type="ECO:0000256" key="3">
    <source>
        <dbReference type="ARBA" id="ARBA00022741"/>
    </source>
</evidence>
<evidence type="ECO:0000313" key="11">
    <source>
        <dbReference type="EMBL" id="RCF51054.1"/>
    </source>
</evidence>
<feature type="binding site" evidence="9">
    <location>
        <begin position="133"/>
        <end position="134"/>
    </location>
    <ligand>
        <name>NAD(+)</name>
        <dbReference type="ChEBI" id="CHEBI:57540"/>
    </ligand>
</feature>
<feature type="binding site" evidence="9">
    <location>
        <position position="235"/>
    </location>
    <ligand>
        <name>NAD(+)</name>
        <dbReference type="ChEBI" id="CHEBI:57540"/>
    </ligand>
</feature>
<evidence type="ECO:0000256" key="1">
    <source>
        <dbReference type="ARBA" id="ARBA00022490"/>
    </source>
</evidence>
<comment type="caution">
    <text evidence="9">Lacks conserved residue(s) required for the propagation of feature annotation.</text>
</comment>
<dbReference type="GO" id="GO:0005524">
    <property type="term" value="F:ATP binding"/>
    <property type="evidence" value="ECO:0007669"/>
    <property type="project" value="UniProtKB-KW"/>
</dbReference>
<keyword evidence="4 9" id="KW-0418">Kinase</keyword>
<feature type="compositionally biased region" description="Polar residues" evidence="10">
    <location>
        <begin position="37"/>
        <end position="56"/>
    </location>
</feature>
<comment type="catalytic activity">
    <reaction evidence="8 9">
        <text>NAD(+) + ATP = ADP + NADP(+) + H(+)</text>
        <dbReference type="Rhea" id="RHEA:18629"/>
        <dbReference type="ChEBI" id="CHEBI:15378"/>
        <dbReference type="ChEBI" id="CHEBI:30616"/>
        <dbReference type="ChEBI" id="CHEBI:57540"/>
        <dbReference type="ChEBI" id="CHEBI:58349"/>
        <dbReference type="ChEBI" id="CHEBI:456216"/>
        <dbReference type="EC" id="2.7.1.23"/>
    </reaction>
</comment>
<keyword evidence="2 9" id="KW-0808">Transferase</keyword>
<dbReference type="AlphaFoldDB" id="A0ABD7GAC6"/>
<comment type="caution">
    <text evidence="11">The sequence shown here is derived from an EMBL/GenBank/DDBJ whole genome shotgun (WGS) entry which is preliminary data.</text>
</comment>
<dbReference type="GO" id="GO:0006741">
    <property type="term" value="P:NADP+ biosynthetic process"/>
    <property type="evidence" value="ECO:0007669"/>
    <property type="project" value="UniProtKB-UniRule"/>
</dbReference>
<evidence type="ECO:0000256" key="8">
    <source>
        <dbReference type="ARBA" id="ARBA00047925"/>
    </source>
</evidence>
<dbReference type="FunFam" id="2.60.200.30:FF:000001">
    <property type="entry name" value="NAD kinase"/>
    <property type="match status" value="1"/>
</dbReference>
<dbReference type="GO" id="GO:0046872">
    <property type="term" value="F:metal ion binding"/>
    <property type="evidence" value="ECO:0007669"/>
    <property type="project" value="UniProtKB-UniRule"/>
</dbReference>
<dbReference type="SUPFAM" id="SSF111331">
    <property type="entry name" value="NAD kinase/diacylglycerol kinase-like"/>
    <property type="match status" value="1"/>
</dbReference>
<feature type="binding site" evidence="9">
    <location>
        <begin position="248"/>
        <end position="253"/>
    </location>
    <ligand>
        <name>NAD(+)</name>
        <dbReference type="ChEBI" id="CHEBI:57540"/>
    </ligand>
</feature>
<gene>
    <name evidence="9" type="primary">nadK</name>
    <name evidence="11" type="ORF">C6C11_06325</name>
</gene>
<keyword evidence="5 9" id="KW-0067">ATP-binding</keyword>
<evidence type="ECO:0000256" key="10">
    <source>
        <dbReference type="SAM" id="MobiDB-lite"/>
    </source>
</evidence>
<feature type="binding site" evidence="9">
    <location>
        <position position="218"/>
    </location>
    <ligand>
        <name>NAD(+)</name>
        <dbReference type="ChEBI" id="CHEBI:57540"/>
    </ligand>
</feature>
<evidence type="ECO:0000256" key="7">
    <source>
        <dbReference type="ARBA" id="ARBA00023027"/>
    </source>
</evidence>
<proteinExistence type="inferred from homology"/>
<dbReference type="GO" id="GO:0005737">
    <property type="term" value="C:cytoplasm"/>
    <property type="evidence" value="ECO:0007669"/>
    <property type="project" value="UniProtKB-SubCell"/>
</dbReference>
<feature type="binding site" evidence="9">
    <location>
        <begin position="207"/>
        <end position="208"/>
    </location>
    <ligand>
        <name>NAD(+)</name>
        <dbReference type="ChEBI" id="CHEBI:57540"/>
    </ligand>
</feature>
<feature type="region of interest" description="Disordered" evidence="10">
    <location>
        <begin position="36"/>
        <end position="56"/>
    </location>
</feature>
<protein>
    <recommendedName>
        <fullName evidence="9">NAD kinase</fullName>
        <ecNumber evidence="9">2.7.1.23</ecNumber>
    </recommendedName>
    <alternativeName>
        <fullName evidence="9">ATP-dependent NAD kinase</fullName>
    </alternativeName>
</protein>
<comment type="cofactor">
    <cofactor evidence="9">
        <name>a divalent metal cation</name>
        <dbReference type="ChEBI" id="CHEBI:60240"/>
    </cofactor>
</comment>
<dbReference type="HAMAP" id="MF_00361">
    <property type="entry name" value="NAD_kinase"/>
    <property type="match status" value="1"/>
</dbReference>
<dbReference type="Pfam" id="PF01513">
    <property type="entry name" value="NAD_kinase"/>
    <property type="match status" value="1"/>
</dbReference>
<keyword evidence="1 9" id="KW-0963">Cytoplasm</keyword>
<evidence type="ECO:0000256" key="4">
    <source>
        <dbReference type="ARBA" id="ARBA00022777"/>
    </source>
</evidence>
<feature type="binding site" evidence="9">
    <location>
        <position position="237"/>
    </location>
    <ligand>
        <name>NAD(+)</name>
        <dbReference type="ChEBI" id="CHEBI:57540"/>
    </ligand>
</feature>
<evidence type="ECO:0000313" key="12">
    <source>
        <dbReference type="Proteomes" id="UP000253075"/>
    </source>
</evidence>
<dbReference type="GO" id="GO:0003951">
    <property type="term" value="F:NAD+ kinase activity"/>
    <property type="evidence" value="ECO:0007669"/>
    <property type="project" value="UniProtKB-UniRule"/>
</dbReference>